<keyword evidence="1 3" id="KW-0853">WD repeat</keyword>
<dbReference type="GO" id="GO:0043161">
    <property type="term" value="P:proteasome-mediated ubiquitin-dependent protein catabolic process"/>
    <property type="evidence" value="ECO:0007669"/>
    <property type="project" value="TreeGrafter"/>
</dbReference>
<reference evidence="4 5" key="1">
    <citation type="submission" date="2024-03" db="EMBL/GenBank/DDBJ databases">
        <title>The Acrasis kona genome and developmental transcriptomes reveal deep origins of eukaryotic multicellular pathways.</title>
        <authorList>
            <person name="Sheikh S."/>
            <person name="Fu C.-J."/>
            <person name="Brown M.W."/>
            <person name="Baldauf S.L."/>
        </authorList>
    </citation>
    <scope>NUCLEOTIDE SEQUENCE [LARGE SCALE GENOMIC DNA]</scope>
    <source>
        <strain evidence="4 5">ATCC MYA-3509</strain>
    </source>
</reference>
<dbReference type="GO" id="GO:0010992">
    <property type="term" value="P:ubiquitin recycling"/>
    <property type="evidence" value="ECO:0007669"/>
    <property type="project" value="TreeGrafter"/>
</dbReference>
<name>A0AAW2ZK06_9EUKA</name>
<dbReference type="EMBL" id="JAOPGA020001585">
    <property type="protein sequence ID" value="KAL0489664.1"/>
    <property type="molecule type" value="Genomic_DNA"/>
</dbReference>
<evidence type="ECO:0000256" key="3">
    <source>
        <dbReference type="PROSITE-ProRule" id="PRU00221"/>
    </source>
</evidence>
<gene>
    <name evidence="4" type="ORF">AKO1_010514</name>
</gene>
<dbReference type="Pfam" id="PF00400">
    <property type="entry name" value="WD40"/>
    <property type="match status" value="3"/>
</dbReference>
<dbReference type="Proteomes" id="UP001431209">
    <property type="component" value="Unassembled WGS sequence"/>
</dbReference>
<dbReference type="AlphaFoldDB" id="A0AAW2ZK06"/>
<dbReference type="InterPro" id="IPR001680">
    <property type="entry name" value="WD40_rpt"/>
</dbReference>
<feature type="repeat" description="WD" evidence="3">
    <location>
        <begin position="243"/>
        <end position="284"/>
    </location>
</feature>
<dbReference type="GO" id="GO:0005634">
    <property type="term" value="C:nucleus"/>
    <property type="evidence" value="ECO:0007669"/>
    <property type="project" value="TreeGrafter"/>
</dbReference>
<dbReference type="InterPro" id="IPR020472">
    <property type="entry name" value="WD40_PAC1"/>
</dbReference>
<feature type="repeat" description="WD" evidence="3">
    <location>
        <begin position="37"/>
        <end position="77"/>
    </location>
</feature>
<accession>A0AAW2ZK06</accession>
<dbReference type="PRINTS" id="PR00320">
    <property type="entry name" value="GPROTEINBRPT"/>
</dbReference>
<sequence>MGNESSRHDGSDTIVSACSDNTLKLWDMNMHASYRTFEGHKGAVKGVSRVDETRFLSCATDANTHLWDVNSGNFISYKGGKSTIESIATIDNNTFATGDNEGVVRCYDIRNTDTHIQLFTHHRRPIRNLIQYNNTIITGAGDGQVAVFQLNKPQPIRTINIGASILSLASLGGNLLAAGTDSQVSVCHINSGNKIKSLEFGRPSHALIGTDDPCQFIIGCEDGMHGRISMMHFKKGSVTKQYRESHNGKVTAFNYLKNKNTFVSACSDGSMKVWDTNETNAPLHHIPAHDRSINALCHL</sequence>
<evidence type="ECO:0000256" key="2">
    <source>
        <dbReference type="ARBA" id="ARBA00022737"/>
    </source>
</evidence>
<comment type="caution">
    <text evidence="4">The sequence shown here is derived from an EMBL/GenBank/DDBJ whole genome shotgun (WGS) entry which is preliminary data.</text>
</comment>
<keyword evidence="2" id="KW-0677">Repeat</keyword>
<dbReference type="Gene3D" id="2.130.10.10">
    <property type="entry name" value="YVTN repeat-like/Quinoprotein amine dehydrogenase"/>
    <property type="match status" value="2"/>
</dbReference>
<organism evidence="4 5">
    <name type="scientific">Acrasis kona</name>
    <dbReference type="NCBI Taxonomy" id="1008807"/>
    <lineage>
        <taxon>Eukaryota</taxon>
        <taxon>Discoba</taxon>
        <taxon>Heterolobosea</taxon>
        <taxon>Tetramitia</taxon>
        <taxon>Eutetramitia</taxon>
        <taxon>Acrasidae</taxon>
        <taxon>Acrasis</taxon>
    </lineage>
</organism>
<dbReference type="InterPro" id="IPR015943">
    <property type="entry name" value="WD40/YVTN_repeat-like_dom_sf"/>
</dbReference>
<dbReference type="InterPro" id="IPR011047">
    <property type="entry name" value="Quinoprotein_ADH-like_sf"/>
</dbReference>
<dbReference type="PANTHER" id="PTHR19849:SF1">
    <property type="entry name" value="F-BOX_WD REPEAT-CONTAINING PROTEIN 7"/>
    <property type="match status" value="1"/>
</dbReference>
<keyword evidence="5" id="KW-1185">Reference proteome</keyword>
<evidence type="ECO:0000313" key="5">
    <source>
        <dbReference type="Proteomes" id="UP001431209"/>
    </source>
</evidence>
<dbReference type="PROSITE" id="PS50082">
    <property type="entry name" value="WD_REPEATS_2"/>
    <property type="match status" value="3"/>
</dbReference>
<dbReference type="GO" id="GO:0005737">
    <property type="term" value="C:cytoplasm"/>
    <property type="evidence" value="ECO:0007669"/>
    <property type="project" value="TreeGrafter"/>
</dbReference>
<proteinExistence type="predicted"/>
<protein>
    <submittedName>
        <fullName evidence="4">U3 small nucleolar RNA-associated protein 15</fullName>
    </submittedName>
</protein>
<dbReference type="SUPFAM" id="SSF50998">
    <property type="entry name" value="Quinoprotein alcohol dehydrogenase-like"/>
    <property type="match status" value="1"/>
</dbReference>
<feature type="repeat" description="WD" evidence="3">
    <location>
        <begin position="14"/>
        <end position="36"/>
    </location>
</feature>
<dbReference type="GO" id="GO:0043130">
    <property type="term" value="F:ubiquitin binding"/>
    <property type="evidence" value="ECO:0007669"/>
    <property type="project" value="TreeGrafter"/>
</dbReference>
<evidence type="ECO:0000313" key="4">
    <source>
        <dbReference type="EMBL" id="KAL0489664.1"/>
    </source>
</evidence>
<evidence type="ECO:0000256" key="1">
    <source>
        <dbReference type="ARBA" id="ARBA00022574"/>
    </source>
</evidence>
<dbReference type="PROSITE" id="PS50294">
    <property type="entry name" value="WD_REPEATS_REGION"/>
    <property type="match status" value="1"/>
</dbReference>
<dbReference type="PANTHER" id="PTHR19849">
    <property type="entry name" value="PHOSPHOLIPASE A-2-ACTIVATING PROTEIN"/>
    <property type="match status" value="1"/>
</dbReference>
<dbReference type="SMART" id="SM00320">
    <property type="entry name" value="WD40"/>
    <property type="match status" value="5"/>
</dbReference>